<reference evidence="6" key="1">
    <citation type="journal article" date="2014" name="Int. J. Syst. Evol. Microbiol.">
        <title>Complete genome sequence of Corynebacterium casei LMG S-19264T (=DSM 44701T), isolated from a smear-ripened cheese.</title>
        <authorList>
            <consortium name="US DOE Joint Genome Institute (JGI-PGF)"/>
            <person name="Walter F."/>
            <person name="Albersmeier A."/>
            <person name="Kalinowski J."/>
            <person name="Ruckert C."/>
        </authorList>
    </citation>
    <scope>NUCLEOTIDE SEQUENCE</scope>
    <source>
        <strain evidence="6">CGMCC 1.15095</strain>
    </source>
</reference>
<evidence type="ECO:0000313" key="7">
    <source>
        <dbReference type="Proteomes" id="UP000608154"/>
    </source>
</evidence>
<name>A0A916TQA0_9SPHN</name>
<dbReference type="GO" id="GO:0005829">
    <property type="term" value="C:cytosol"/>
    <property type="evidence" value="ECO:0007669"/>
    <property type="project" value="TreeGrafter"/>
</dbReference>
<proteinExistence type="inferred from homology"/>
<evidence type="ECO:0000259" key="3">
    <source>
        <dbReference type="Pfam" id="PF01523"/>
    </source>
</evidence>
<dbReference type="Gene3D" id="3.30.2290.10">
    <property type="entry name" value="PmbA/TldD superfamily"/>
    <property type="match status" value="1"/>
</dbReference>
<evidence type="ECO:0000256" key="2">
    <source>
        <dbReference type="SAM" id="MobiDB-lite"/>
    </source>
</evidence>
<feature type="region of interest" description="Disordered" evidence="2">
    <location>
        <begin position="185"/>
        <end position="212"/>
    </location>
</feature>
<sequence>MLSPEQAKDRAQDLVERARRAGADAADAAYGASSAEAIQVRLGKLEDVERSESEHMSLRVFTGQRSASIGSSDLSPAALDELAARAVAMARAAPEDRYAGLAPEELLSHAPWPELDLIDPAEPSPPALRQRAEEAEDAARAVRGVTNSDGATASAGFGIFALATSHGFAGAYGATSHSTSASVVAGEGAGKQRDHTSRQARHAEDLPPPREIGELAGTRATARLNPGRVKSGPMPVVFDSRVGGTLLGHLIGAMSGAAIARRSSFLLDKLGEQLFPAGTTMVEDPHTRRGLRARPFDGEGLATRARNLVEDGRITTWLLDSASARQLGLAPTGHAARSGGGAPGVTVGDIHLAAGPLSPAELIADIAEGIYVTELIGQGVNGVTGDYSRGASGFRIVGGEIAGPVAEFTVAGNLLGIFAGLTPASDLEWYRAINVPTLRVDGMTVAGD</sequence>
<dbReference type="InterPro" id="IPR047657">
    <property type="entry name" value="PmbA"/>
</dbReference>
<comment type="similarity">
    <text evidence="1">Belongs to the peptidase U62 family.</text>
</comment>
<dbReference type="PANTHER" id="PTHR43421">
    <property type="entry name" value="METALLOPROTEASE PMBA"/>
    <property type="match status" value="1"/>
</dbReference>
<comment type="caution">
    <text evidence="6">The sequence shown here is derived from an EMBL/GenBank/DDBJ whole genome shotgun (WGS) entry which is preliminary data.</text>
</comment>
<gene>
    <name evidence="6" type="ORF">GCM10011494_08770</name>
</gene>
<dbReference type="GO" id="GO:0008237">
    <property type="term" value="F:metallopeptidase activity"/>
    <property type="evidence" value="ECO:0007669"/>
    <property type="project" value="InterPro"/>
</dbReference>
<feature type="domain" description="Metalloprotease TldD/E N-terminal" evidence="3">
    <location>
        <begin position="26"/>
        <end position="90"/>
    </location>
</feature>
<dbReference type="Pfam" id="PF01523">
    <property type="entry name" value="PmbA_TldD_1st"/>
    <property type="match status" value="1"/>
</dbReference>
<dbReference type="SUPFAM" id="SSF111283">
    <property type="entry name" value="Putative modulator of DNA gyrase, PmbA/TldD"/>
    <property type="match status" value="1"/>
</dbReference>
<protein>
    <submittedName>
        <fullName evidence="6">Modulator protein</fullName>
    </submittedName>
</protein>
<keyword evidence="7" id="KW-1185">Reference proteome</keyword>
<reference evidence="6" key="2">
    <citation type="submission" date="2020-09" db="EMBL/GenBank/DDBJ databases">
        <authorList>
            <person name="Sun Q."/>
            <person name="Zhou Y."/>
        </authorList>
    </citation>
    <scope>NUCLEOTIDE SEQUENCE</scope>
    <source>
        <strain evidence="6">CGMCC 1.15095</strain>
    </source>
</reference>
<feature type="domain" description="Metalloprotease TldD/E C-terminal" evidence="4">
    <location>
        <begin position="231"/>
        <end position="447"/>
    </location>
</feature>
<feature type="compositionally biased region" description="Basic and acidic residues" evidence="2">
    <location>
        <begin position="130"/>
        <end position="140"/>
    </location>
</feature>
<dbReference type="InterPro" id="IPR002510">
    <property type="entry name" value="Metalloprtase-TldD/E_N"/>
</dbReference>
<dbReference type="Pfam" id="PF19290">
    <property type="entry name" value="PmbA_TldD_2nd"/>
    <property type="match status" value="1"/>
</dbReference>
<dbReference type="AlphaFoldDB" id="A0A916TQA0"/>
<dbReference type="EMBL" id="BMHK01000004">
    <property type="protein sequence ID" value="GGB92640.1"/>
    <property type="molecule type" value="Genomic_DNA"/>
</dbReference>
<feature type="compositionally biased region" description="Basic and acidic residues" evidence="2">
    <location>
        <begin position="190"/>
        <end position="212"/>
    </location>
</feature>
<evidence type="ECO:0000313" key="6">
    <source>
        <dbReference type="EMBL" id="GGB92640.1"/>
    </source>
</evidence>
<feature type="region of interest" description="Disordered" evidence="2">
    <location>
        <begin position="122"/>
        <end position="141"/>
    </location>
</feature>
<evidence type="ECO:0000259" key="4">
    <source>
        <dbReference type="Pfam" id="PF19289"/>
    </source>
</evidence>
<dbReference type="InterPro" id="IPR045569">
    <property type="entry name" value="Metalloprtase-TldD/E_C"/>
</dbReference>
<dbReference type="Proteomes" id="UP000608154">
    <property type="component" value="Unassembled WGS sequence"/>
</dbReference>
<organism evidence="6 7">
    <name type="scientific">Novosphingobium endophyticum</name>
    <dbReference type="NCBI Taxonomy" id="1955250"/>
    <lineage>
        <taxon>Bacteria</taxon>
        <taxon>Pseudomonadati</taxon>
        <taxon>Pseudomonadota</taxon>
        <taxon>Alphaproteobacteria</taxon>
        <taxon>Sphingomonadales</taxon>
        <taxon>Sphingomonadaceae</taxon>
        <taxon>Novosphingobium</taxon>
    </lineage>
</organism>
<dbReference type="RefSeq" id="WP_188768786.1">
    <property type="nucleotide sequence ID" value="NZ_BMHK01000004.1"/>
</dbReference>
<dbReference type="PANTHER" id="PTHR43421:SF1">
    <property type="entry name" value="METALLOPROTEASE PMBA"/>
    <property type="match status" value="1"/>
</dbReference>
<dbReference type="InterPro" id="IPR045570">
    <property type="entry name" value="Metalloprtase-TldD/E_cen_dom"/>
</dbReference>
<evidence type="ECO:0000259" key="5">
    <source>
        <dbReference type="Pfam" id="PF19290"/>
    </source>
</evidence>
<dbReference type="InterPro" id="IPR035068">
    <property type="entry name" value="TldD/PmbA_N"/>
</dbReference>
<accession>A0A916TQA0</accession>
<dbReference type="Pfam" id="PF19289">
    <property type="entry name" value="PmbA_TldD_3rd"/>
    <property type="match status" value="1"/>
</dbReference>
<dbReference type="InterPro" id="IPR036059">
    <property type="entry name" value="TldD/PmbA_sf"/>
</dbReference>
<evidence type="ECO:0000256" key="1">
    <source>
        <dbReference type="ARBA" id="ARBA00005836"/>
    </source>
</evidence>
<feature type="domain" description="Metalloprotease TldD/E central" evidence="5">
    <location>
        <begin position="119"/>
        <end position="224"/>
    </location>
</feature>
<dbReference type="GO" id="GO:0006508">
    <property type="term" value="P:proteolysis"/>
    <property type="evidence" value="ECO:0007669"/>
    <property type="project" value="InterPro"/>
</dbReference>